<dbReference type="Pfam" id="PF10551">
    <property type="entry name" value="MULE"/>
    <property type="match status" value="1"/>
</dbReference>
<feature type="non-terminal residue" evidence="4">
    <location>
        <position position="1"/>
    </location>
</feature>
<organism evidence="4 5">
    <name type="scientific">Podila minutissima</name>
    <dbReference type="NCBI Taxonomy" id="64525"/>
    <lineage>
        <taxon>Eukaryota</taxon>
        <taxon>Fungi</taxon>
        <taxon>Fungi incertae sedis</taxon>
        <taxon>Mucoromycota</taxon>
        <taxon>Mortierellomycotina</taxon>
        <taxon>Mortierellomycetes</taxon>
        <taxon>Mortierellales</taxon>
        <taxon>Mortierellaceae</taxon>
        <taxon>Podila</taxon>
    </lineage>
</organism>
<evidence type="ECO:0000256" key="2">
    <source>
        <dbReference type="SAM" id="MobiDB-lite"/>
    </source>
</evidence>
<feature type="compositionally biased region" description="Low complexity" evidence="2">
    <location>
        <begin position="537"/>
        <end position="546"/>
    </location>
</feature>
<protein>
    <recommendedName>
        <fullName evidence="3">SWIM-type domain-containing protein</fullName>
    </recommendedName>
</protein>
<sequence length="690" mass="78008">MSTGANHKRTKFRCEHTLNKKVCHWNRCTSEMATWLQIVINAPTEEQWKIAMGEEAAKEALTRLAAETEASATKAAGQDRISAEACRQDGIDAGSMELDGVMMGDPGQSADGPRTMGYAPITPEIATMGNILTVGSLRVSKFMKNMITYYLEQGFEINQIQRKIDSDFSRAVQQARALGKRPNRDYYLTYMDVYNIQYKAYIEKSEKAMDPTKSAQLWMEELKAQHCFTYMDGKGSYGFATKWQISHLLKDGHTLCFDGTHEIYGKSSYLFTLIVRDQAGGFGIPVAFLLTEIQTAECLELWLKALTDFIQEQYQRTYAPKVVVMDAGSAEWNSVSNAFPNAKTFLCSFHVLAAIFKRLPKKLPASVMEEVTVTSEDGVETIKEVEVKKEELKTRVMDQLWAIVFEKDLVQAEVMLAKFKSTWGSFKDLMEYLNLQYFYEDTQKRWMVAHRQEDTYNDMNTNNSIESWHRTLKVKIDVVQAGEKSPERREELKRVQKAETFMAKWKLDNHKGSPIEQINKTTLPVPSFPAPKPSPPAKSSKASNPATPSPATPDPSCSTQDMPSFYDVKINWPARTISSCTCLFFHQNRNKCKHIALAILDIGCVEFEPPVCHAPVLGSVTAALSDEDEEEEEEVDKEDEEDCEYDEDKDEEEDAEEAKTEASPNQLKKIHLSLAGGKQTIAPIRLDCQN</sequence>
<feature type="compositionally biased region" description="Acidic residues" evidence="2">
    <location>
        <begin position="625"/>
        <end position="656"/>
    </location>
</feature>
<evidence type="ECO:0000313" key="5">
    <source>
        <dbReference type="Proteomes" id="UP000696485"/>
    </source>
</evidence>
<dbReference type="PANTHER" id="PTHR33977:SF1">
    <property type="entry name" value="ZINC ION BINDING PROTEIN"/>
    <property type="match status" value="1"/>
</dbReference>
<evidence type="ECO:0000313" key="4">
    <source>
        <dbReference type="EMBL" id="KAF9322489.1"/>
    </source>
</evidence>
<accession>A0A9P5S9C7</accession>
<dbReference type="PANTHER" id="PTHR33977">
    <property type="entry name" value="ZINC ION BINDING PROTEIN"/>
    <property type="match status" value="1"/>
</dbReference>
<reference evidence="4" key="1">
    <citation type="journal article" date="2020" name="Fungal Divers.">
        <title>Resolving the Mortierellaceae phylogeny through synthesis of multi-gene phylogenetics and phylogenomics.</title>
        <authorList>
            <person name="Vandepol N."/>
            <person name="Liber J."/>
            <person name="Desiro A."/>
            <person name="Na H."/>
            <person name="Kennedy M."/>
            <person name="Barry K."/>
            <person name="Grigoriev I.V."/>
            <person name="Miller A.N."/>
            <person name="O'Donnell K."/>
            <person name="Stajich J.E."/>
            <person name="Bonito G."/>
        </authorList>
    </citation>
    <scope>NUCLEOTIDE SEQUENCE</scope>
    <source>
        <strain evidence="4">NVP1</strain>
    </source>
</reference>
<feature type="region of interest" description="Disordered" evidence="2">
    <location>
        <begin position="513"/>
        <end position="559"/>
    </location>
</feature>
<dbReference type="AlphaFoldDB" id="A0A9P5S9C7"/>
<comment type="caution">
    <text evidence="4">The sequence shown here is derived from an EMBL/GenBank/DDBJ whole genome shotgun (WGS) entry which is preliminary data.</text>
</comment>
<name>A0A9P5S9C7_9FUNG</name>
<dbReference type="InterPro" id="IPR007527">
    <property type="entry name" value="Znf_SWIM"/>
</dbReference>
<keyword evidence="1" id="KW-0862">Zinc</keyword>
<gene>
    <name evidence="4" type="ORF">BG006_002343</name>
</gene>
<dbReference type="GO" id="GO:0008270">
    <property type="term" value="F:zinc ion binding"/>
    <property type="evidence" value="ECO:0007669"/>
    <property type="project" value="UniProtKB-KW"/>
</dbReference>
<keyword evidence="1" id="KW-0863">Zinc-finger</keyword>
<keyword evidence="1" id="KW-0479">Metal-binding</keyword>
<dbReference type="InterPro" id="IPR018289">
    <property type="entry name" value="MULE_transposase_dom"/>
</dbReference>
<proteinExistence type="predicted"/>
<keyword evidence="5" id="KW-1185">Reference proteome</keyword>
<dbReference type="Proteomes" id="UP000696485">
    <property type="component" value="Unassembled WGS sequence"/>
</dbReference>
<dbReference type="PROSITE" id="PS50966">
    <property type="entry name" value="ZF_SWIM"/>
    <property type="match status" value="1"/>
</dbReference>
<dbReference type="EMBL" id="JAAAUY010001539">
    <property type="protein sequence ID" value="KAF9322489.1"/>
    <property type="molecule type" value="Genomic_DNA"/>
</dbReference>
<feature type="domain" description="SWIM-type" evidence="3">
    <location>
        <begin position="566"/>
        <end position="603"/>
    </location>
</feature>
<feature type="region of interest" description="Disordered" evidence="2">
    <location>
        <begin position="623"/>
        <end position="667"/>
    </location>
</feature>
<feature type="compositionally biased region" description="Pro residues" evidence="2">
    <location>
        <begin position="526"/>
        <end position="536"/>
    </location>
</feature>
<evidence type="ECO:0000259" key="3">
    <source>
        <dbReference type="PROSITE" id="PS50966"/>
    </source>
</evidence>
<evidence type="ECO:0000256" key="1">
    <source>
        <dbReference type="PROSITE-ProRule" id="PRU00325"/>
    </source>
</evidence>
<dbReference type="Pfam" id="PF04434">
    <property type="entry name" value="SWIM"/>
    <property type="match status" value="1"/>
</dbReference>